<accession>A0A1D1UNG0</accession>
<name>A0A1D1UNG0_RAMVA</name>
<comment type="caution">
    <text evidence="1">The sequence shown here is derived from an EMBL/GenBank/DDBJ whole genome shotgun (WGS) entry which is preliminary data.</text>
</comment>
<proteinExistence type="predicted"/>
<evidence type="ECO:0000313" key="2">
    <source>
        <dbReference type="Proteomes" id="UP000186922"/>
    </source>
</evidence>
<gene>
    <name evidence="1" type="primary">RvY_02436-1</name>
    <name evidence="1" type="synonym">RvY_02436.1</name>
    <name evidence="1" type="ORF">RvY_02436</name>
</gene>
<protein>
    <submittedName>
        <fullName evidence="1">Uncharacterized protein</fullName>
    </submittedName>
</protein>
<evidence type="ECO:0000313" key="1">
    <source>
        <dbReference type="EMBL" id="GAU89945.1"/>
    </source>
</evidence>
<organism evidence="1 2">
    <name type="scientific">Ramazzottius varieornatus</name>
    <name type="common">Water bear</name>
    <name type="synonym">Tardigrade</name>
    <dbReference type="NCBI Taxonomy" id="947166"/>
    <lineage>
        <taxon>Eukaryota</taxon>
        <taxon>Metazoa</taxon>
        <taxon>Ecdysozoa</taxon>
        <taxon>Tardigrada</taxon>
        <taxon>Eutardigrada</taxon>
        <taxon>Parachela</taxon>
        <taxon>Hypsibioidea</taxon>
        <taxon>Ramazzottiidae</taxon>
        <taxon>Ramazzottius</taxon>
    </lineage>
</organism>
<dbReference type="EMBL" id="BDGG01000001">
    <property type="protein sequence ID" value="GAU89945.1"/>
    <property type="molecule type" value="Genomic_DNA"/>
</dbReference>
<keyword evidence="2" id="KW-1185">Reference proteome</keyword>
<reference evidence="1 2" key="1">
    <citation type="journal article" date="2016" name="Nat. Commun.">
        <title>Extremotolerant tardigrade genome and improved radiotolerance of human cultured cells by tardigrade-unique protein.</title>
        <authorList>
            <person name="Hashimoto T."/>
            <person name="Horikawa D.D."/>
            <person name="Saito Y."/>
            <person name="Kuwahara H."/>
            <person name="Kozuka-Hata H."/>
            <person name="Shin-I T."/>
            <person name="Minakuchi Y."/>
            <person name="Ohishi K."/>
            <person name="Motoyama A."/>
            <person name="Aizu T."/>
            <person name="Enomoto A."/>
            <person name="Kondo K."/>
            <person name="Tanaka S."/>
            <person name="Hara Y."/>
            <person name="Koshikawa S."/>
            <person name="Sagara H."/>
            <person name="Miura T."/>
            <person name="Yokobori S."/>
            <person name="Miyagawa K."/>
            <person name="Suzuki Y."/>
            <person name="Kubo T."/>
            <person name="Oyama M."/>
            <person name="Kohara Y."/>
            <person name="Fujiyama A."/>
            <person name="Arakawa K."/>
            <person name="Katayama T."/>
            <person name="Toyoda A."/>
            <person name="Kunieda T."/>
        </authorList>
    </citation>
    <scope>NUCLEOTIDE SEQUENCE [LARGE SCALE GENOMIC DNA]</scope>
    <source>
        <strain evidence="1 2">YOKOZUNA-1</strain>
    </source>
</reference>
<dbReference type="AlphaFoldDB" id="A0A1D1UNG0"/>
<sequence>MELPNDQFDPVRTAVMALASSLRPPEPDTRNALSDRQTSAAAELACMILNNCAVESSLLSRLNHNLYVREARAYGLLRF</sequence>
<dbReference type="Proteomes" id="UP000186922">
    <property type="component" value="Unassembled WGS sequence"/>
</dbReference>